<evidence type="ECO:0000256" key="1">
    <source>
        <dbReference type="SAM" id="SignalP"/>
    </source>
</evidence>
<sequence>MKLYHIIGLSTASLLSLGALGLMAQTEATPYNTDFRLETLSGNVTALNGIQLENITKTGHNQFSKVIITGENASLTPTKYDTFHGVGEDILENRELYRHLTWPETLESDNYLITANFNYSYFYTNTEPVLRIRSKNKDTGQINIQEVSLDKMLYGENIMSEFLTENNEKYYYVAKVYDQRGNKNDHIIAYEIDPDTLKLSLKYEEELSEWSSMYVNNGVIYTNPNESNHLMITTLETNETKTYKMNGVDEYVYIENITTVNNELFFLIDSVIMKASFDDDNQEINLTPTQTPSFIESSTNEFESIYPQSLTENNDLVYTMYESYNTNSSTQYLSVLDPSSDKIIYEGKIMIRPDQGLVNTYQLKTVNQD</sequence>
<dbReference type="Proteomes" id="UP001058072">
    <property type="component" value="Chromosome"/>
</dbReference>
<dbReference type="EMBL" id="CP071250">
    <property type="protein sequence ID" value="UUF09127.1"/>
    <property type="molecule type" value="Genomic_DNA"/>
</dbReference>
<feature type="chain" id="PRO_5040293554" evidence="1">
    <location>
        <begin position="25"/>
        <end position="369"/>
    </location>
</feature>
<keyword evidence="1" id="KW-0732">Signal</keyword>
<reference evidence="2" key="1">
    <citation type="submission" date="2021-03" db="EMBL/GenBank/DDBJ databases">
        <title>Comparative Genomics and Metabolomics in the genus Turicibacter.</title>
        <authorList>
            <person name="Maki J."/>
            <person name="Looft T."/>
        </authorList>
    </citation>
    <scope>NUCLEOTIDE SEQUENCE</scope>
    <source>
        <strain evidence="2">ISU324</strain>
    </source>
</reference>
<name>A0A9Q9CSG7_9FIRM</name>
<feature type="signal peptide" evidence="1">
    <location>
        <begin position="1"/>
        <end position="24"/>
    </location>
</feature>
<proteinExistence type="predicted"/>
<evidence type="ECO:0000313" key="2">
    <source>
        <dbReference type="EMBL" id="UUF09127.1"/>
    </source>
</evidence>
<dbReference type="RefSeq" id="WP_212724345.1">
    <property type="nucleotide sequence ID" value="NZ_CP071250.1"/>
</dbReference>
<evidence type="ECO:0000313" key="3">
    <source>
        <dbReference type="Proteomes" id="UP001058072"/>
    </source>
</evidence>
<accession>A0A9Q9CSG7</accession>
<dbReference type="AlphaFoldDB" id="A0A9Q9CSG7"/>
<gene>
    <name evidence="2" type="ORF">J0J70_03810</name>
</gene>
<organism evidence="2 3">
    <name type="scientific">Turicibacter bilis</name>
    <dbReference type="NCBI Taxonomy" id="2735723"/>
    <lineage>
        <taxon>Bacteria</taxon>
        <taxon>Bacillati</taxon>
        <taxon>Bacillota</taxon>
        <taxon>Erysipelotrichia</taxon>
        <taxon>Erysipelotrichales</taxon>
        <taxon>Turicibacteraceae</taxon>
        <taxon>Turicibacter</taxon>
    </lineage>
</organism>
<protein>
    <submittedName>
        <fullName evidence="2">Uncharacterized protein</fullName>
    </submittedName>
</protein>